<dbReference type="InterPro" id="IPR036388">
    <property type="entry name" value="WH-like_DNA-bd_sf"/>
</dbReference>
<gene>
    <name evidence="5" type="ORF">NBRC111893_1480</name>
</gene>
<keyword evidence="3" id="KW-0804">Transcription</keyword>
<name>A0A401FLS3_9LACO</name>
<evidence type="ECO:0000256" key="1">
    <source>
        <dbReference type="ARBA" id="ARBA00023015"/>
    </source>
</evidence>
<dbReference type="EMBL" id="BEXA01000003">
    <property type="protein sequence ID" value="GAY73334.1"/>
    <property type="molecule type" value="Genomic_DNA"/>
</dbReference>
<dbReference type="InterPro" id="IPR036390">
    <property type="entry name" value="WH_DNA-bd_sf"/>
</dbReference>
<dbReference type="GO" id="GO:0003677">
    <property type="term" value="F:DNA binding"/>
    <property type="evidence" value="ECO:0007669"/>
    <property type="project" value="UniProtKB-KW"/>
</dbReference>
<evidence type="ECO:0000256" key="2">
    <source>
        <dbReference type="ARBA" id="ARBA00023125"/>
    </source>
</evidence>
<dbReference type="Pfam" id="PF12802">
    <property type="entry name" value="MarR_2"/>
    <property type="match status" value="1"/>
</dbReference>
<dbReference type="SUPFAM" id="SSF46785">
    <property type="entry name" value="Winged helix' DNA-binding domain"/>
    <property type="match status" value="1"/>
</dbReference>
<reference evidence="5 6" key="1">
    <citation type="submission" date="2017-11" db="EMBL/GenBank/DDBJ databases">
        <title>Draft Genome Sequence of Lactobacillus curieae NBRC 111893 isolated from Koso, a Japanese sugar-Vegetable Fermented Beverage.</title>
        <authorList>
            <person name="Chiou T.Y."/>
            <person name="Oshima K."/>
            <person name="Suda W."/>
            <person name="Hattori M."/>
            <person name="Takahashi T."/>
        </authorList>
    </citation>
    <scope>NUCLEOTIDE SEQUENCE [LARGE SCALE GENOMIC DNA]</scope>
    <source>
        <strain evidence="5 6">NBRC111893</strain>
    </source>
</reference>
<protein>
    <submittedName>
        <fullName evidence="5">Transcriptional regulator, MarR family</fullName>
    </submittedName>
</protein>
<dbReference type="PROSITE" id="PS50995">
    <property type="entry name" value="HTH_MARR_2"/>
    <property type="match status" value="1"/>
</dbReference>
<evidence type="ECO:0000259" key="4">
    <source>
        <dbReference type="PROSITE" id="PS50995"/>
    </source>
</evidence>
<dbReference type="PANTHER" id="PTHR42756:SF1">
    <property type="entry name" value="TRANSCRIPTIONAL REPRESSOR OF EMRAB OPERON"/>
    <property type="match status" value="1"/>
</dbReference>
<dbReference type="InterPro" id="IPR000835">
    <property type="entry name" value="HTH_MarR-typ"/>
</dbReference>
<comment type="caution">
    <text evidence="5">The sequence shown here is derived from an EMBL/GenBank/DDBJ whole genome shotgun (WGS) entry which is preliminary data.</text>
</comment>
<evidence type="ECO:0000313" key="5">
    <source>
        <dbReference type="EMBL" id="GAY73334.1"/>
    </source>
</evidence>
<dbReference type="GO" id="GO:0003700">
    <property type="term" value="F:DNA-binding transcription factor activity"/>
    <property type="evidence" value="ECO:0007669"/>
    <property type="project" value="InterPro"/>
</dbReference>
<dbReference type="RefSeq" id="WP_125008364.1">
    <property type="nucleotide sequence ID" value="NZ_BEXA01000003.1"/>
</dbReference>
<dbReference type="SMART" id="SM00347">
    <property type="entry name" value="HTH_MARR"/>
    <property type="match status" value="1"/>
</dbReference>
<evidence type="ECO:0000313" key="6">
    <source>
        <dbReference type="Proteomes" id="UP000286974"/>
    </source>
</evidence>
<dbReference type="AlphaFoldDB" id="A0A401FLS3"/>
<keyword evidence="2" id="KW-0238">DNA-binding</keyword>
<evidence type="ECO:0000256" key="3">
    <source>
        <dbReference type="ARBA" id="ARBA00023163"/>
    </source>
</evidence>
<organism evidence="5 6">
    <name type="scientific">Lentilactobacillus kosonis</name>
    <dbReference type="NCBI Taxonomy" id="2810561"/>
    <lineage>
        <taxon>Bacteria</taxon>
        <taxon>Bacillati</taxon>
        <taxon>Bacillota</taxon>
        <taxon>Bacilli</taxon>
        <taxon>Lactobacillales</taxon>
        <taxon>Lactobacillaceae</taxon>
        <taxon>Lentilactobacillus</taxon>
    </lineage>
</organism>
<dbReference type="PANTHER" id="PTHR42756">
    <property type="entry name" value="TRANSCRIPTIONAL REGULATOR, MARR"/>
    <property type="match status" value="1"/>
</dbReference>
<dbReference type="PRINTS" id="PR00598">
    <property type="entry name" value="HTHMARR"/>
</dbReference>
<accession>A0A401FLS3</accession>
<dbReference type="Gene3D" id="1.10.10.10">
    <property type="entry name" value="Winged helix-like DNA-binding domain superfamily/Winged helix DNA-binding domain"/>
    <property type="match status" value="1"/>
</dbReference>
<dbReference type="Proteomes" id="UP000286974">
    <property type="component" value="Unassembled WGS sequence"/>
</dbReference>
<proteinExistence type="predicted"/>
<feature type="domain" description="HTH marR-type" evidence="4">
    <location>
        <begin position="29"/>
        <end position="163"/>
    </location>
</feature>
<sequence>MEPYDFSDVPSIERIKEMNQQVANSEPDNVLSFITFQRVYSEIDGAYADLLQDHHLSESRFLILMFLRRAGDNGLSPSLIAQKLSSTKATASKLIRGMVADGMIVKLASEIDQRSSIIRITDHGDELLDHFLPANFDFVNRLFSRLTNDEQFQFSYLLQKLLVNRENENNGN</sequence>
<dbReference type="OrthoDB" id="1926989at2"/>
<keyword evidence="1" id="KW-0805">Transcription regulation</keyword>
<keyword evidence="6" id="KW-1185">Reference proteome</keyword>